<evidence type="ECO:0000259" key="1">
    <source>
        <dbReference type="Pfam" id="PF12867"/>
    </source>
</evidence>
<sequence length="186" mass="20382">MSIDWTTTLADQLDWHWQNQLRPRLDGLTDEEYLWEPVPGAWNVRPAGTGSAPIQGGSGEMRIDFAFPEPDPAPVTTIAWRLGHVIVGCLGARAHSHFGATEYDYMTHEYPATAEQALAQLDTAYGQRMGGVRGLDAAGLAAPVGPAEGAWEKEPMAVLVLHINRELIHHGAEIALLRDLYAHRTP</sequence>
<name>K6X8T5_9MICO</name>
<dbReference type="InterPro" id="IPR024775">
    <property type="entry name" value="DinB-like"/>
</dbReference>
<proteinExistence type="predicted"/>
<evidence type="ECO:0000313" key="3">
    <source>
        <dbReference type="Proteomes" id="UP000008366"/>
    </source>
</evidence>
<accession>K6X8T5</accession>
<dbReference type="EMBL" id="BAHD01000017">
    <property type="protein sequence ID" value="GAB95229.1"/>
    <property type="molecule type" value="Genomic_DNA"/>
</dbReference>
<dbReference type="RefSeq" id="WP_006591761.1">
    <property type="nucleotide sequence ID" value="NZ_BAHD01000017.1"/>
</dbReference>
<dbReference type="SUPFAM" id="SSF109854">
    <property type="entry name" value="DinB/YfiT-like putative metalloenzymes"/>
    <property type="match status" value="1"/>
</dbReference>
<evidence type="ECO:0000313" key="2">
    <source>
        <dbReference type="EMBL" id="GAB95229.1"/>
    </source>
</evidence>
<keyword evidence="3" id="KW-1185">Reference proteome</keyword>
<dbReference type="AlphaFoldDB" id="K6X8T5"/>
<dbReference type="eggNOG" id="COG0174">
    <property type="taxonomic scope" value="Bacteria"/>
</dbReference>
<organism evidence="2 3">
    <name type="scientific">Kineosphaera limosa NBRC 100340</name>
    <dbReference type="NCBI Taxonomy" id="1184609"/>
    <lineage>
        <taxon>Bacteria</taxon>
        <taxon>Bacillati</taxon>
        <taxon>Actinomycetota</taxon>
        <taxon>Actinomycetes</taxon>
        <taxon>Micrococcales</taxon>
        <taxon>Dermatophilaceae</taxon>
        <taxon>Kineosphaera</taxon>
    </lineage>
</organism>
<comment type="caution">
    <text evidence="2">The sequence shown here is derived from an EMBL/GenBank/DDBJ whole genome shotgun (WGS) entry which is preliminary data.</text>
</comment>
<feature type="domain" description="DinB-like" evidence="1">
    <location>
        <begin position="12"/>
        <end position="174"/>
    </location>
</feature>
<reference evidence="2 3" key="1">
    <citation type="submission" date="2012-08" db="EMBL/GenBank/DDBJ databases">
        <title>Whole genome shotgun sequence of Kineosphaera limosa NBRC 100340.</title>
        <authorList>
            <person name="Yoshida I."/>
            <person name="Isaki S."/>
            <person name="Hosoyama A."/>
            <person name="Tsuchikane K."/>
            <person name="Katsumata H."/>
            <person name="Ando Y."/>
            <person name="Ohji S."/>
            <person name="Hamada M."/>
            <person name="Tamura T."/>
            <person name="Yamazoe A."/>
            <person name="Yamazaki S."/>
            <person name="Fujita N."/>
        </authorList>
    </citation>
    <scope>NUCLEOTIDE SEQUENCE [LARGE SCALE GENOMIC DNA]</scope>
    <source>
        <strain evidence="2 3">NBRC 100340</strain>
    </source>
</reference>
<dbReference type="InterPro" id="IPR034660">
    <property type="entry name" value="DinB/YfiT-like"/>
</dbReference>
<dbReference type="STRING" id="1184609.KILIM_017_00750"/>
<protein>
    <recommendedName>
        <fullName evidence="1">DinB-like domain-containing protein</fullName>
    </recommendedName>
</protein>
<gene>
    <name evidence="2" type="ORF">KILIM_017_00750</name>
</gene>
<dbReference type="Pfam" id="PF12867">
    <property type="entry name" value="DinB_2"/>
    <property type="match status" value="1"/>
</dbReference>
<dbReference type="Proteomes" id="UP000008366">
    <property type="component" value="Unassembled WGS sequence"/>
</dbReference>